<name>A0ABT6FS73_9FLAO</name>
<organism evidence="1 2">
    <name type="scientific">Galbibacter pacificus</name>
    <dbReference type="NCBI Taxonomy" id="2996052"/>
    <lineage>
        <taxon>Bacteria</taxon>
        <taxon>Pseudomonadati</taxon>
        <taxon>Bacteroidota</taxon>
        <taxon>Flavobacteriia</taxon>
        <taxon>Flavobacteriales</taxon>
        <taxon>Flavobacteriaceae</taxon>
        <taxon>Galbibacter</taxon>
    </lineage>
</organism>
<proteinExistence type="predicted"/>
<sequence>MVEIFVTDVTNESSAKHVLKELHTIFKDYSANFDLEDCDRILRVESSSAICHRSIIELLEKMQVNAAIYQEQQYK</sequence>
<dbReference type="EMBL" id="JAPMUA010000003">
    <property type="protein sequence ID" value="MDG3586123.1"/>
    <property type="molecule type" value="Genomic_DNA"/>
</dbReference>
<accession>A0ABT6FS73</accession>
<dbReference type="RefSeq" id="WP_277899965.1">
    <property type="nucleotide sequence ID" value="NZ_JAPMUA010000003.1"/>
</dbReference>
<keyword evidence="2" id="KW-1185">Reference proteome</keyword>
<dbReference type="Proteomes" id="UP001153642">
    <property type="component" value="Unassembled WGS sequence"/>
</dbReference>
<reference evidence="1" key="1">
    <citation type="submission" date="2022-11" db="EMBL/GenBank/DDBJ databases">
        <title>High-quality draft genome sequence of Galbibacter sp. strain CMA-7.</title>
        <authorList>
            <person name="Wei L."/>
            <person name="Dong C."/>
            <person name="Shao Z."/>
        </authorList>
    </citation>
    <scope>NUCLEOTIDE SEQUENCE</scope>
    <source>
        <strain evidence="1">CMA-7</strain>
    </source>
</reference>
<evidence type="ECO:0000313" key="2">
    <source>
        <dbReference type="Proteomes" id="UP001153642"/>
    </source>
</evidence>
<gene>
    <name evidence="1" type="ORF">OSR52_09605</name>
</gene>
<evidence type="ECO:0000313" key="1">
    <source>
        <dbReference type="EMBL" id="MDG3586123.1"/>
    </source>
</evidence>
<protein>
    <submittedName>
        <fullName evidence="1">Uncharacterized protein</fullName>
    </submittedName>
</protein>
<comment type="caution">
    <text evidence="1">The sequence shown here is derived from an EMBL/GenBank/DDBJ whole genome shotgun (WGS) entry which is preliminary data.</text>
</comment>